<evidence type="ECO:0000313" key="8">
    <source>
        <dbReference type="Proteomes" id="UP000092578"/>
    </source>
</evidence>
<dbReference type="InterPro" id="IPR013525">
    <property type="entry name" value="ABC2_TM"/>
</dbReference>
<dbReference type="AlphaFoldDB" id="A0A1B9AIQ7"/>
<keyword evidence="4 5" id="KW-0472">Membrane</keyword>
<dbReference type="PANTHER" id="PTHR43077">
    <property type="entry name" value="TRANSPORT PERMEASE YVFS-RELATED"/>
    <property type="match status" value="1"/>
</dbReference>
<dbReference type="EMBL" id="MAYT01000028">
    <property type="protein sequence ID" value="OCA83718.1"/>
    <property type="molecule type" value="Genomic_DNA"/>
</dbReference>
<dbReference type="Proteomes" id="UP000092578">
    <property type="component" value="Unassembled WGS sequence"/>
</dbReference>
<comment type="caution">
    <text evidence="7">The sequence shown here is derived from an EMBL/GenBank/DDBJ whole genome shotgun (WGS) entry which is preliminary data.</text>
</comment>
<feature type="transmembrane region" description="Helical" evidence="5">
    <location>
        <begin position="852"/>
        <end position="869"/>
    </location>
</feature>
<evidence type="ECO:0000256" key="5">
    <source>
        <dbReference type="SAM" id="Phobius"/>
    </source>
</evidence>
<dbReference type="GO" id="GO:0140359">
    <property type="term" value="F:ABC-type transporter activity"/>
    <property type="evidence" value="ECO:0007669"/>
    <property type="project" value="InterPro"/>
</dbReference>
<dbReference type="Pfam" id="PF12698">
    <property type="entry name" value="ABC2_membrane_3"/>
    <property type="match status" value="2"/>
</dbReference>
<feature type="transmembrane region" description="Helical" evidence="5">
    <location>
        <begin position="797"/>
        <end position="820"/>
    </location>
</feature>
<keyword evidence="2 5" id="KW-0812">Transmembrane</keyword>
<gene>
    <name evidence="7" type="ORF">A8F95_11945</name>
</gene>
<evidence type="ECO:0000256" key="1">
    <source>
        <dbReference type="ARBA" id="ARBA00004141"/>
    </source>
</evidence>
<comment type="subcellular location">
    <subcellularLocation>
        <location evidence="1">Membrane</location>
        <topology evidence="1">Multi-pass membrane protein</topology>
    </subcellularLocation>
</comment>
<dbReference type="GO" id="GO:0016020">
    <property type="term" value="C:membrane"/>
    <property type="evidence" value="ECO:0007669"/>
    <property type="project" value="UniProtKB-SubCell"/>
</dbReference>
<accession>A0A1B9AIQ7</accession>
<evidence type="ECO:0000313" key="7">
    <source>
        <dbReference type="EMBL" id="OCA83718.1"/>
    </source>
</evidence>
<feature type="transmembrane region" description="Helical" evidence="5">
    <location>
        <begin position="21"/>
        <end position="38"/>
    </location>
</feature>
<feature type="domain" description="ABC-2 type transporter transmembrane" evidence="6">
    <location>
        <begin position="668"/>
        <end position="867"/>
    </location>
</feature>
<dbReference type="InterPro" id="IPR017500">
    <property type="entry name" value="Phage_infect_YhgE_N"/>
</dbReference>
<keyword evidence="8" id="KW-1185">Reference proteome</keyword>
<proteinExistence type="predicted"/>
<evidence type="ECO:0000256" key="4">
    <source>
        <dbReference type="ARBA" id="ARBA00023136"/>
    </source>
</evidence>
<dbReference type="PANTHER" id="PTHR43077:SF10">
    <property type="entry name" value="TRANSPORT PERMEASE PROTEIN"/>
    <property type="match status" value="1"/>
</dbReference>
<keyword evidence="3 5" id="KW-1133">Transmembrane helix</keyword>
<protein>
    <submittedName>
        <fullName evidence="7">Phage infection protein</fullName>
    </submittedName>
</protein>
<sequence>MKKIFQIYRTDWQRIFSVPTGILLTVAIMILPSVYAWVNIKAMWDPYKDTSQLKVAVTNLDKGGEVRGRKLAIGEELVDHLKENKKLGWTFVSREEAERGVKHGEYYASLLIPPDFSSKIASVLSKKPNRAEIIYIVNEKLNAVAPKITEKGAAGVVGQISENFTRAVNEAVLTEFNKVGIELERELPTIRNIESKIFALEKRLPELREMGNQVLVLDEKMPEIREKSEKIVALERQLPKVSQLGNSIIKVEERLPKLREAGNEVLLIQKKLPVIQLAAKKVVEMDANFYKVEQALNKGIEDAQKANEIIKAAQQELPKTAKMAEGGSAFASQLNEFLQRNDGAFNAVAPVIKQNVSLLQQTADSTAQLIEAIQMKDYDPQKIIQTAEILKTRLQTGSAVMERTTSLLTRLNRYTEGSRLSKVIGRLNEINQNFQQQTDVLDKVETAIKNGQEPTKEQVEWLRTLAVSASGALGNILEAYDTEIVPGVNQSLAKLKQTATASSEALEFAKAKLPDIQLILRDAQSGVQFGLEELERMKSELPRIQKEVHQAASAIGGKMDKFTAAVNEAALFVKNDLASVEEKVHKAADFVRNDLPTAEQEIRKVSRIIQTKLPQMEKAVDQAADLIRTDLPEIENSIHDAANKIRKFESERDLGDIIQLLKNDVKKESDFLTKPIQLKEERMFPIPNYGSAMSPFYTTLSLWVGAMLLISLFRTGIEDVENTYRSYHVYFGRLLTFLTIGIFQGFIVSLGDIFLLHAYVVEKFWFVLFAILTSIVFVTITYTLVSVFGNIGKGLAIIILVLQFSSSGGTFPVSLTPMFFQKVNPFVPFTYAVSLLREAVGGIVPDIVQRDLLALLFFFVIMILFALAFKKPLSGITSKLAKNAEKTKILS</sequence>
<name>A0A1B9AIQ7_9BACI</name>
<feature type="transmembrane region" description="Helical" evidence="5">
    <location>
        <begin position="692"/>
        <end position="713"/>
    </location>
</feature>
<evidence type="ECO:0000256" key="2">
    <source>
        <dbReference type="ARBA" id="ARBA00022692"/>
    </source>
</evidence>
<evidence type="ECO:0000259" key="6">
    <source>
        <dbReference type="Pfam" id="PF12698"/>
    </source>
</evidence>
<feature type="domain" description="ABC-2 type transporter transmembrane" evidence="6">
    <location>
        <begin position="29"/>
        <end position="200"/>
    </location>
</feature>
<feature type="transmembrane region" description="Helical" evidence="5">
    <location>
        <begin position="764"/>
        <end position="785"/>
    </location>
</feature>
<dbReference type="NCBIfam" id="TIGR03061">
    <property type="entry name" value="pip_yhgE_Nterm"/>
    <property type="match status" value="1"/>
</dbReference>
<dbReference type="NCBIfam" id="TIGR03062">
    <property type="entry name" value="pip_yhgE_Cterm"/>
    <property type="match status" value="1"/>
</dbReference>
<reference evidence="8" key="1">
    <citation type="submission" date="2016-05" db="EMBL/GenBank/DDBJ databases">
        <authorList>
            <person name="Liu B."/>
            <person name="Wang J."/>
            <person name="Zhu Y."/>
            <person name="Liu G."/>
            <person name="Chen Q."/>
            <person name="Chen Z."/>
            <person name="Lan J."/>
            <person name="Che J."/>
            <person name="Ge C."/>
            <person name="Shi H."/>
            <person name="Pan Z."/>
            <person name="Liu X."/>
        </authorList>
    </citation>
    <scope>NUCLEOTIDE SEQUENCE [LARGE SCALE GENOMIC DNA]</scope>
    <source>
        <strain evidence="8">FJAT-27215</strain>
    </source>
</reference>
<dbReference type="Gene3D" id="3.40.1710.10">
    <property type="entry name" value="abc type-2 transporter like domain"/>
    <property type="match status" value="1"/>
</dbReference>
<feature type="transmembrane region" description="Helical" evidence="5">
    <location>
        <begin position="734"/>
        <end position="758"/>
    </location>
</feature>
<dbReference type="InterPro" id="IPR051328">
    <property type="entry name" value="T7SS_ABC-Transporter"/>
</dbReference>
<organism evidence="7 8">
    <name type="scientific">Pseudobacillus wudalianchiensis</name>
    <dbReference type="NCBI Taxonomy" id="1743143"/>
    <lineage>
        <taxon>Bacteria</taxon>
        <taxon>Bacillati</taxon>
        <taxon>Bacillota</taxon>
        <taxon>Bacilli</taxon>
        <taxon>Bacillales</taxon>
        <taxon>Bacillaceae</taxon>
        <taxon>Pseudobacillus</taxon>
    </lineage>
</organism>
<dbReference type="InterPro" id="IPR017501">
    <property type="entry name" value="Phage_infect_YhgE_C"/>
</dbReference>
<evidence type="ECO:0000256" key="3">
    <source>
        <dbReference type="ARBA" id="ARBA00022989"/>
    </source>
</evidence>
<dbReference type="RefSeq" id="WP_065411378.1">
    <property type="nucleotide sequence ID" value="NZ_MAYT01000028.1"/>
</dbReference>